<sequence>MPTGTRSTKGCWTCRLRRKKCDETQPFCQTCSNLSIACQGYGLRPVWMDRGLLEREEAQKIKAAIARSGQRIRRTSMGRARPPSISSKSASTTSDSMTRQLGELLFSAPSTDDSTVTSNSFAIQHNQMLYEAEDEGTEFSLSFLDAFSPLDLTVLLQSEANDEAIPLVFHPQAGDDLGSTLRSSSMGDAGLAPFPQSETADDRDTHRETGTYSLDSDLADGIFNDSNRTPVVKQSNNLTAQGMLSPEASLLLLYYVDTVLCSQFPFSGRRKSGISTSSLQWLQFLLYSSIPVMEVSLVLSSEHQSANAVATETESDADHNLGASEVRPTQARNILRKLPSPAATLSLLDEELKTSQAITACTCLLQTIYLEGSQKPRWETCLEQAAPYMQLLIDLAGRYTGVSTTISAGTSCGASLALITVPQMHMNAAKALLGHLAWLDILATASTNPSGADGGPLLGINPSYLLDSKTLDLHDITGCQDSVAKAICDISALRRWKTQAETNKRLSIIELATRGGAILDSLTGDITRLTTISTYVAAEKSNNDDNHQDLDDQQLRNSITLTFARAATIYLHVVMSGPNPHLEEIQTQVHALLDLFKGGRIGVETLRHVPWPLCVTACFATREEREALEAVCVRTECKSRKGFFSASCGNAMVVAEECHRVRGEEGRDCDWTVAMDSLGRRFLLG</sequence>
<reference evidence="9" key="2">
    <citation type="submission" date="2023-06" db="EMBL/GenBank/DDBJ databases">
        <authorList>
            <consortium name="Lawrence Berkeley National Laboratory"/>
            <person name="Haridas S."/>
            <person name="Hensen N."/>
            <person name="Bonometti L."/>
            <person name="Westerberg I."/>
            <person name="Brannstrom I.O."/>
            <person name="Guillou S."/>
            <person name="Cros-Aarteil S."/>
            <person name="Calhoun S."/>
            <person name="Kuo A."/>
            <person name="Mondo S."/>
            <person name="Pangilinan J."/>
            <person name="Riley R."/>
            <person name="Labutti K."/>
            <person name="Andreopoulos B."/>
            <person name="Lipzen A."/>
            <person name="Chen C."/>
            <person name="Yanf M."/>
            <person name="Daum C."/>
            <person name="Ng V."/>
            <person name="Clum A."/>
            <person name="Steindorff A."/>
            <person name="Ohm R."/>
            <person name="Martin F."/>
            <person name="Silar P."/>
            <person name="Natvig D."/>
            <person name="Lalanne C."/>
            <person name="Gautier V."/>
            <person name="Ament-Velasquez S.L."/>
            <person name="Kruys A."/>
            <person name="Hutchinson M.I."/>
            <person name="Powell A.J."/>
            <person name="Barry K."/>
            <person name="Miller A.N."/>
            <person name="Grigoriev I.V."/>
            <person name="Debuchy R."/>
            <person name="Gladieux P."/>
            <person name="Thoren M.H."/>
            <person name="Johannesson H."/>
        </authorList>
    </citation>
    <scope>NUCLEOTIDE SEQUENCE</scope>
    <source>
        <strain evidence="9">CBS 314.62</strain>
    </source>
</reference>
<evidence type="ECO:0000256" key="4">
    <source>
        <dbReference type="ARBA" id="ARBA00023125"/>
    </source>
</evidence>
<dbReference type="GO" id="GO:0000981">
    <property type="term" value="F:DNA-binding transcription factor activity, RNA polymerase II-specific"/>
    <property type="evidence" value="ECO:0007669"/>
    <property type="project" value="InterPro"/>
</dbReference>
<name>A0AAE1CEC2_9PEZI</name>
<feature type="compositionally biased region" description="Basic and acidic residues" evidence="7">
    <location>
        <begin position="200"/>
        <end position="209"/>
    </location>
</feature>
<evidence type="ECO:0000259" key="8">
    <source>
        <dbReference type="PROSITE" id="PS50048"/>
    </source>
</evidence>
<feature type="compositionally biased region" description="Low complexity" evidence="7">
    <location>
        <begin position="84"/>
        <end position="95"/>
    </location>
</feature>
<evidence type="ECO:0000256" key="1">
    <source>
        <dbReference type="ARBA" id="ARBA00004123"/>
    </source>
</evidence>
<organism evidence="9 10">
    <name type="scientific">Podospora appendiculata</name>
    <dbReference type="NCBI Taxonomy" id="314037"/>
    <lineage>
        <taxon>Eukaryota</taxon>
        <taxon>Fungi</taxon>
        <taxon>Dikarya</taxon>
        <taxon>Ascomycota</taxon>
        <taxon>Pezizomycotina</taxon>
        <taxon>Sordariomycetes</taxon>
        <taxon>Sordariomycetidae</taxon>
        <taxon>Sordariales</taxon>
        <taxon>Podosporaceae</taxon>
        <taxon>Podospora</taxon>
    </lineage>
</organism>
<dbReference type="PANTHER" id="PTHR37534:SF26">
    <property type="entry name" value="TRANSCRIPTION FACTOR, PUTATIVE-RELATED"/>
    <property type="match status" value="1"/>
</dbReference>
<dbReference type="GO" id="GO:0008270">
    <property type="term" value="F:zinc ion binding"/>
    <property type="evidence" value="ECO:0007669"/>
    <property type="project" value="InterPro"/>
</dbReference>
<keyword evidence="2" id="KW-0862">Zinc</keyword>
<reference evidence="9" key="1">
    <citation type="journal article" date="2023" name="Mol. Phylogenet. Evol.">
        <title>Genome-scale phylogeny and comparative genomics of the fungal order Sordariales.</title>
        <authorList>
            <person name="Hensen N."/>
            <person name="Bonometti L."/>
            <person name="Westerberg I."/>
            <person name="Brannstrom I.O."/>
            <person name="Guillou S."/>
            <person name="Cros-Aarteil S."/>
            <person name="Calhoun S."/>
            <person name="Haridas S."/>
            <person name="Kuo A."/>
            <person name="Mondo S."/>
            <person name="Pangilinan J."/>
            <person name="Riley R."/>
            <person name="LaButti K."/>
            <person name="Andreopoulos B."/>
            <person name="Lipzen A."/>
            <person name="Chen C."/>
            <person name="Yan M."/>
            <person name="Daum C."/>
            <person name="Ng V."/>
            <person name="Clum A."/>
            <person name="Steindorff A."/>
            <person name="Ohm R.A."/>
            <person name="Martin F."/>
            <person name="Silar P."/>
            <person name="Natvig D.O."/>
            <person name="Lalanne C."/>
            <person name="Gautier V."/>
            <person name="Ament-Velasquez S.L."/>
            <person name="Kruys A."/>
            <person name="Hutchinson M.I."/>
            <person name="Powell A.J."/>
            <person name="Barry K."/>
            <person name="Miller A.N."/>
            <person name="Grigoriev I.V."/>
            <person name="Debuchy R."/>
            <person name="Gladieux P."/>
            <person name="Hiltunen Thoren M."/>
            <person name="Johannesson H."/>
        </authorList>
    </citation>
    <scope>NUCLEOTIDE SEQUENCE</scope>
    <source>
        <strain evidence="9">CBS 314.62</strain>
    </source>
</reference>
<evidence type="ECO:0000256" key="5">
    <source>
        <dbReference type="ARBA" id="ARBA00023163"/>
    </source>
</evidence>
<keyword evidence="4" id="KW-0238">DNA-binding</keyword>
<dbReference type="SUPFAM" id="SSF57701">
    <property type="entry name" value="Zn2/Cys6 DNA-binding domain"/>
    <property type="match status" value="1"/>
</dbReference>
<dbReference type="GO" id="GO:0045944">
    <property type="term" value="P:positive regulation of transcription by RNA polymerase II"/>
    <property type="evidence" value="ECO:0007669"/>
    <property type="project" value="TreeGrafter"/>
</dbReference>
<feature type="region of interest" description="Disordered" evidence="7">
    <location>
        <begin position="71"/>
        <end position="95"/>
    </location>
</feature>
<dbReference type="Pfam" id="PF11951">
    <property type="entry name" value="Fungal_trans_2"/>
    <property type="match status" value="1"/>
</dbReference>
<feature type="region of interest" description="Disordered" evidence="7">
    <location>
        <begin position="178"/>
        <end position="212"/>
    </location>
</feature>
<evidence type="ECO:0000256" key="6">
    <source>
        <dbReference type="ARBA" id="ARBA00023242"/>
    </source>
</evidence>
<accession>A0AAE1CEC2</accession>
<comment type="caution">
    <text evidence="9">The sequence shown here is derived from an EMBL/GenBank/DDBJ whole genome shotgun (WGS) entry which is preliminary data.</text>
</comment>
<dbReference type="GO" id="GO:0005634">
    <property type="term" value="C:nucleus"/>
    <property type="evidence" value="ECO:0007669"/>
    <property type="project" value="UniProtKB-SubCell"/>
</dbReference>
<gene>
    <name evidence="9" type="ORF">B0T22DRAFT_375448</name>
</gene>
<feature type="domain" description="Zn(2)-C6 fungal-type" evidence="8">
    <location>
        <begin position="10"/>
        <end position="38"/>
    </location>
</feature>
<dbReference type="InterPro" id="IPR001138">
    <property type="entry name" value="Zn2Cys6_DnaBD"/>
</dbReference>
<dbReference type="PANTHER" id="PTHR37534">
    <property type="entry name" value="TRANSCRIPTIONAL ACTIVATOR PROTEIN UGA3"/>
    <property type="match status" value="1"/>
</dbReference>
<dbReference type="InterPro" id="IPR021858">
    <property type="entry name" value="Fun_TF"/>
</dbReference>
<comment type="subcellular location">
    <subcellularLocation>
        <location evidence="1">Nucleus</location>
    </subcellularLocation>
</comment>
<evidence type="ECO:0000256" key="3">
    <source>
        <dbReference type="ARBA" id="ARBA00023015"/>
    </source>
</evidence>
<keyword evidence="5" id="KW-0804">Transcription</keyword>
<dbReference type="AlphaFoldDB" id="A0AAE1CEC2"/>
<dbReference type="PROSITE" id="PS50048">
    <property type="entry name" value="ZN2_CY6_FUNGAL_2"/>
    <property type="match status" value="1"/>
</dbReference>
<dbReference type="EMBL" id="JAULSO010000002">
    <property type="protein sequence ID" value="KAK3690285.1"/>
    <property type="molecule type" value="Genomic_DNA"/>
</dbReference>
<keyword evidence="10" id="KW-1185">Reference proteome</keyword>
<evidence type="ECO:0000313" key="10">
    <source>
        <dbReference type="Proteomes" id="UP001270362"/>
    </source>
</evidence>
<dbReference type="InterPro" id="IPR036864">
    <property type="entry name" value="Zn2-C6_fun-type_DNA-bd_sf"/>
</dbReference>
<proteinExistence type="predicted"/>
<dbReference type="PROSITE" id="PS00463">
    <property type="entry name" value="ZN2_CY6_FUNGAL_1"/>
    <property type="match status" value="1"/>
</dbReference>
<dbReference type="CDD" id="cd00067">
    <property type="entry name" value="GAL4"/>
    <property type="match status" value="1"/>
</dbReference>
<keyword evidence="6" id="KW-0539">Nucleus</keyword>
<evidence type="ECO:0000256" key="2">
    <source>
        <dbReference type="ARBA" id="ARBA00022833"/>
    </source>
</evidence>
<dbReference type="Gene3D" id="4.10.240.10">
    <property type="entry name" value="Zn(2)-C6 fungal-type DNA-binding domain"/>
    <property type="match status" value="1"/>
</dbReference>
<dbReference type="GO" id="GO:0000976">
    <property type="term" value="F:transcription cis-regulatory region binding"/>
    <property type="evidence" value="ECO:0007669"/>
    <property type="project" value="TreeGrafter"/>
</dbReference>
<evidence type="ECO:0000313" key="9">
    <source>
        <dbReference type="EMBL" id="KAK3690285.1"/>
    </source>
</evidence>
<dbReference type="Proteomes" id="UP001270362">
    <property type="component" value="Unassembled WGS sequence"/>
</dbReference>
<dbReference type="SMART" id="SM00066">
    <property type="entry name" value="GAL4"/>
    <property type="match status" value="1"/>
</dbReference>
<dbReference type="Pfam" id="PF00172">
    <property type="entry name" value="Zn_clus"/>
    <property type="match status" value="1"/>
</dbReference>
<keyword evidence="3" id="KW-0805">Transcription regulation</keyword>
<protein>
    <submittedName>
        <fullName evidence="9">Fungal-specific transcription factor domain-containing protein</fullName>
    </submittedName>
</protein>
<evidence type="ECO:0000256" key="7">
    <source>
        <dbReference type="SAM" id="MobiDB-lite"/>
    </source>
</evidence>